<dbReference type="Pfam" id="PF00082">
    <property type="entry name" value="Peptidase_S8"/>
    <property type="match status" value="1"/>
</dbReference>
<dbReference type="GO" id="GO:0016020">
    <property type="term" value="C:membrane"/>
    <property type="evidence" value="ECO:0007669"/>
    <property type="project" value="TreeGrafter"/>
</dbReference>
<feature type="domain" description="PKD" evidence="8">
    <location>
        <begin position="712"/>
        <end position="800"/>
    </location>
</feature>
<protein>
    <submittedName>
        <fullName evidence="10">Por secretion system C-terminal sorting domain-containing protein</fullName>
    </submittedName>
</protein>
<dbReference type="Gene3D" id="3.40.50.200">
    <property type="entry name" value="Peptidase S8/S53 domain"/>
    <property type="match status" value="1"/>
</dbReference>
<dbReference type="PANTHER" id="PTHR42884">
    <property type="entry name" value="PROPROTEIN CONVERTASE SUBTILISIN/KEXIN-RELATED"/>
    <property type="match status" value="1"/>
</dbReference>
<feature type="domain" description="Fibronectin type-III" evidence="9">
    <location>
        <begin position="991"/>
        <end position="1088"/>
    </location>
</feature>
<dbReference type="InterPro" id="IPR015500">
    <property type="entry name" value="Peptidase_S8_subtilisin-rel"/>
</dbReference>
<dbReference type="Proteomes" id="UP000199513">
    <property type="component" value="Unassembled WGS sequence"/>
</dbReference>
<dbReference type="InterPro" id="IPR000601">
    <property type="entry name" value="PKD_dom"/>
</dbReference>
<keyword evidence="6" id="KW-0732">Signal</keyword>
<dbReference type="Gene3D" id="2.60.40.10">
    <property type="entry name" value="Immunoglobulins"/>
    <property type="match status" value="7"/>
</dbReference>
<evidence type="ECO:0000313" key="10">
    <source>
        <dbReference type="EMBL" id="SFF18636.1"/>
    </source>
</evidence>
<gene>
    <name evidence="10" type="ORF">SAMN04488541_101942</name>
</gene>
<evidence type="ECO:0000256" key="5">
    <source>
        <dbReference type="PROSITE-ProRule" id="PRU01240"/>
    </source>
</evidence>
<reference evidence="11" key="1">
    <citation type="submission" date="2016-10" db="EMBL/GenBank/DDBJ databases">
        <authorList>
            <person name="Varghese N."/>
            <person name="Submissions S."/>
        </authorList>
    </citation>
    <scope>NUCLEOTIDE SEQUENCE [LARGE SCALE GENOMIC DNA]</scope>
    <source>
        <strain>GEY</strain>
        <strain evidence="11">DSM 9560</strain>
    </source>
</reference>
<evidence type="ECO:0000259" key="7">
    <source>
        <dbReference type="PROSITE" id="PS01180"/>
    </source>
</evidence>
<dbReference type="InterPro" id="IPR003961">
    <property type="entry name" value="FN3_dom"/>
</dbReference>
<keyword evidence="11" id="KW-1185">Reference proteome</keyword>
<keyword evidence="3 5" id="KW-0720">Serine protease</keyword>
<keyword evidence="4" id="KW-1015">Disulfide bond</keyword>
<dbReference type="CDD" id="cd00146">
    <property type="entry name" value="PKD"/>
    <property type="match status" value="1"/>
</dbReference>
<dbReference type="PRINTS" id="PR00723">
    <property type="entry name" value="SUBTILISIN"/>
</dbReference>
<dbReference type="NCBIfam" id="TIGR04183">
    <property type="entry name" value="Por_Secre_tail"/>
    <property type="match status" value="1"/>
</dbReference>
<feature type="domain" description="Fibronectin type-III" evidence="9">
    <location>
        <begin position="1551"/>
        <end position="1641"/>
    </location>
</feature>
<dbReference type="GO" id="GO:0004252">
    <property type="term" value="F:serine-type endopeptidase activity"/>
    <property type="evidence" value="ECO:0007669"/>
    <property type="project" value="UniProtKB-UniRule"/>
</dbReference>
<dbReference type="SUPFAM" id="SSF49854">
    <property type="entry name" value="Spermadhesin, CUB domain"/>
    <property type="match status" value="1"/>
</dbReference>
<feature type="domain" description="CUB" evidence="7">
    <location>
        <begin position="599"/>
        <end position="710"/>
    </location>
</feature>
<dbReference type="PROSITE" id="PS50853">
    <property type="entry name" value="FN3"/>
    <property type="match status" value="5"/>
</dbReference>
<dbReference type="InterPro" id="IPR036852">
    <property type="entry name" value="Peptidase_S8/S53_dom_sf"/>
</dbReference>
<dbReference type="SUPFAM" id="SSF49265">
    <property type="entry name" value="Fibronectin type III"/>
    <property type="match status" value="3"/>
</dbReference>
<dbReference type="CDD" id="cd00041">
    <property type="entry name" value="CUB"/>
    <property type="match status" value="1"/>
</dbReference>
<evidence type="ECO:0000256" key="4">
    <source>
        <dbReference type="ARBA" id="ARBA00023157"/>
    </source>
</evidence>
<keyword evidence="2 5" id="KW-0378">Hydrolase</keyword>
<dbReference type="InterPro" id="IPR035914">
    <property type="entry name" value="Sperma_CUB_dom_sf"/>
</dbReference>
<evidence type="ECO:0000256" key="1">
    <source>
        <dbReference type="ARBA" id="ARBA00022670"/>
    </source>
</evidence>
<dbReference type="SUPFAM" id="SSF52743">
    <property type="entry name" value="Subtilisin-like"/>
    <property type="match status" value="1"/>
</dbReference>
<dbReference type="SMART" id="SM00089">
    <property type="entry name" value="PKD"/>
    <property type="match status" value="1"/>
</dbReference>
<dbReference type="PROSITE" id="PS50093">
    <property type="entry name" value="PKD"/>
    <property type="match status" value="1"/>
</dbReference>
<evidence type="ECO:0000259" key="8">
    <source>
        <dbReference type="PROSITE" id="PS50093"/>
    </source>
</evidence>
<dbReference type="InterPro" id="IPR022409">
    <property type="entry name" value="PKD/Chitinase_dom"/>
</dbReference>
<evidence type="ECO:0000256" key="2">
    <source>
        <dbReference type="ARBA" id="ARBA00022801"/>
    </source>
</evidence>
<dbReference type="InterPro" id="IPR026444">
    <property type="entry name" value="Secre_tail"/>
</dbReference>
<organism evidence="10 11">
    <name type="scientific">Thermoflexibacter ruber</name>
    <dbReference type="NCBI Taxonomy" id="1003"/>
    <lineage>
        <taxon>Bacteria</taxon>
        <taxon>Pseudomonadati</taxon>
        <taxon>Bacteroidota</taxon>
        <taxon>Cytophagia</taxon>
        <taxon>Cytophagales</taxon>
        <taxon>Thermoflexibacteraceae</taxon>
        <taxon>Thermoflexibacter</taxon>
    </lineage>
</organism>
<dbReference type="InterPro" id="IPR049419">
    <property type="entry name" value="Reelin_subrepeat-B"/>
</dbReference>
<dbReference type="InterPro" id="IPR036116">
    <property type="entry name" value="FN3_sf"/>
</dbReference>
<dbReference type="RefSeq" id="WP_091545393.1">
    <property type="nucleotide sequence ID" value="NZ_FONY01000019.1"/>
</dbReference>
<dbReference type="CDD" id="cd00063">
    <property type="entry name" value="FN3"/>
    <property type="match status" value="6"/>
</dbReference>
<dbReference type="Pfam" id="PF00041">
    <property type="entry name" value="fn3"/>
    <property type="match status" value="1"/>
</dbReference>
<comment type="similarity">
    <text evidence="5">Belongs to the peptidase S8 family.</text>
</comment>
<dbReference type="InterPro" id="IPR000859">
    <property type="entry name" value="CUB_dom"/>
</dbReference>
<feature type="domain" description="Fibronectin type-III" evidence="9">
    <location>
        <begin position="1459"/>
        <end position="1550"/>
    </location>
</feature>
<dbReference type="STRING" id="1003.SAMN04488541_101942"/>
<dbReference type="InterPro" id="IPR000209">
    <property type="entry name" value="Peptidase_S8/S53_dom"/>
</dbReference>
<evidence type="ECO:0000256" key="6">
    <source>
        <dbReference type="SAM" id="SignalP"/>
    </source>
</evidence>
<dbReference type="Pfam" id="PF21471">
    <property type="entry name" value="Reelin_subrepeat-B"/>
    <property type="match status" value="1"/>
</dbReference>
<feature type="active site" description="Charge relay system" evidence="5">
    <location>
        <position position="309"/>
    </location>
</feature>
<dbReference type="PROSITE" id="PS51892">
    <property type="entry name" value="SUBTILASE"/>
    <property type="match status" value="1"/>
</dbReference>
<dbReference type="Gene3D" id="2.60.120.290">
    <property type="entry name" value="Spermadhesin, CUB domain"/>
    <property type="match status" value="1"/>
</dbReference>
<feature type="signal peptide" evidence="6">
    <location>
        <begin position="1"/>
        <end position="23"/>
    </location>
</feature>
<dbReference type="GO" id="GO:0016485">
    <property type="term" value="P:protein processing"/>
    <property type="evidence" value="ECO:0007669"/>
    <property type="project" value="TreeGrafter"/>
</dbReference>
<evidence type="ECO:0000313" key="11">
    <source>
        <dbReference type="Proteomes" id="UP000199513"/>
    </source>
</evidence>
<proteinExistence type="inferred from homology"/>
<name>A0A1I2GPN6_9BACT</name>
<feature type="chain" id="PRO_5011555050" evidence="6">
    <location>
        <begin position="24"/>
        <end position="1826"/>
    </location>
</feature>
<feature type="domain" description="Fibronectin type-III" evidence="9">
    <location>
        <begin position="1643"/>
        <end position="1734"/>
    </location>
</feature>
<evidence type="ECO:0000259" key="9">
    <source>
        <dbReference type="PROSITE" id="PS50853"/>
    </source>
</evidence>
<feature type="active site" description="Charge relay system" evidence="5">
    <location>
        <position position="519"/>
    </location>
</feature>
<evidence type="ECO:0000256" key="3">
    <source>
        <dbReference type="ARBA" id="ARBA00022825"/>
    </source>
</evidence>
<dbReference type="EMBL" id="FONY01000019">
    <property type="protein sequence ID" value="SFF18636.1"/>
    <property type="molecule type" value="Genomic_DNA"/>
</dbReference>
<dbReference type="PROSITE" id="PS01180">
    <property type="entry name" value="CUB"/>
    <property type="match status" value="1"/>
</dbReference>
<dbReference type="SMART" id="SM00060">
    <property type="entry name" value="FN3"/>
    <property type="match status" value="6"/>
</dbReference>
<accession>A0A1I2GPN6</accession>
<dbReference type="SMART" id="SM00042">
    <property type="entry name" value="CUB"/>
    <property type="match status" value="1"/>
</dbReference>
<dbReference type="SUPFAM" id="SSF49299">
    <property type="entry name" value="PKD domain"/>
    <property type="match status" value="1"/>
</dbReference>
<dbReference type="Gene3D" id="2.60.120.260">
    <property type="entry name" value="Galactose-binding domain-like"/>
    <property type="match status" value="1"/>
</dbReference>
<sequence>MQSFFTHLTKFILLLLIAFNTYAQGEFVQVPTTYEVYENGEKIKYDISKKHIFVQFSSLASDNDKNLIINSIRKLLDPQKTIQEEDKNKNFVILNLTAQLQTPELQTILRRLNQHPLVQIANPFILRQGLKKQEAALGISHQIYVKLKSGTSLANLQTLAQTKRINLVTNYQYDEKVYLLNVSKLSAGNPIQIANELFETGLFEYVTPNFYVKPELAEAKISRLDRKENGFKKEYGFKKFDKEETTVNDPLFSFQWALKNTGAFATPPAAPYYDFFRTPYNNFTVGADIKATFAWDISTGAGIKVGLFDDGTQRSHPDLAANISPLGFDPANSMNLGDLDIGKSTGHGTATAGVIAAVANNSTGIAGLAYHSQLIPVQIATATLVSDYALAYDWGWQTAQMDVICSAWNWTDPLFNAPILNDAIQRAFNQGRGGKGCILLFPSGNNGLNFAESPANLSQVISVSATTSDDLKASFSSFGKSADLAAPGSNIITTDVSGEPFVGFKGYTAVDYVSIDGSSVAVAQAAGVAALILAVNPNLTATQVREILQGSAEKVGGYTYSISNPDAKSPQTNTWSAELGYGRINAFTAVKIANKQNTCSGTNLLSLPSGYFDDGNVLQGYANNADCRWLIQPTGASTIILNFLDFFLAEGNDRIIVYNGSDTNSPIIGTFTKNNPPPANVVSNTGTMLVRFLTDNEVTDKGWRAFYTSNTPSADIVANTTTPCLNSPVNFSIINQNGNITGYSWNFGAGAVPATANTAVPPAVTYQSAGLKTISLTLIGSSGNVVIQKPNFIFVASTPISSIDEGFEVQLPANWQITNKNNQGRTWERLQAMTLVGGFAESQSAVFFNNFEESQIGAEDYLQLPSLNFTGVTSPALTFDVAYAPFVSVTNLRGNDKLRIEYSTNCGASWTSIYDKSALGMGTALIGGNLATTASQGNAFVPSSCTQWRRENITLPMLANTNNVLIRFVNVNGFGNNVYLDNIKIANGVSSPTNLLASPASPSQINLSWTDNSSNELGYLIERSAVAPIFPNPTTFVQVGQVGANVSTFNDIGLAANTTYWYRISAIQQNGIATHSNGQCVVSATTSVGATTNLLFENFNASCGTLPAGWTSNLIAGNIAFDFWRVDDNPITSLSYGKLGSPASGCFAIFDSDKYSAAGGVENVALVSPTIDATGISTVILQFKHLFISNFSAQGLVEAFDGTSWNTVLTYQFGTQGSIGLSGNNSTPLAVSVDISAFIANKNTGRVRFRWLGNYGFAWAIDDIAVVGTLGAPINLTATLATENQVNLAWIDTTEGEDGFNIERSETSATSGFTLINTAPLATGAGSTVAYADNTAVAGTRYWYRVQAYKGMSVSSFSNVAQVTTLLSPTALTATALSTSSIRLDWTENSANESSVIVERSLNPNSGFVTIATLSANTNTLIDNNLLENTTYFYRVRVVKNAFSSANSNVANATTLLNAVSNLVANAISQREISLQWNDNSTNELGYVIERSLLAMSGFSMLVSLPPNSVSYTDIGLNPDTQYFYRVYAVSSMASPAVYSNVANALTFPATPTNLIANALSFSSIQLIWQDNATTEMEYKVERANALDGNFREIATLGANQTTYTDANLASNTRYFYRVIATRGQASSAYSNVTNAVTLDDPAPLAPVLRGQAGSQSVLLTWETVSDASRIAYYEIYMLDANNPQRLVATTDDTRFVVRGLTNAVTYIFRVVAVSRSGASSPFSNSVTLRPSIILGTENLEKEIVFNIYPNPNSGEFKVQFQGNSQSRVLSIQMINMAGQVIYQKHINALGFYEESINLPNLASGLYLIHIQTNQGEWRKQVSLVR</sequence>
<dbReference type="OrthoDB" id="9803616at2"/>
<dbReference type="Pfam" id="PF00431">
    <property type="entry name" value="CUB"/>
    <property type="match status" value="1"/>
</dbReference>
<dbReference type="PANTHER" id="PTHR42884:SF14">
    <property type="entry name" value="NEUROENDOCRINE CONVERTASE 1"/>
    <property type="match status" value="1"/>
</dbReference>
<feature type="domain" description="Fibronectin type-III" evidence="9">
    <location>
        <begin position="1368"/>
        <end position="1458"/>
    </location>
</feature>
<feature type="active site" description="Charge relay system" evidence="5">
    <location>
        <position position="347"/>
    </location>
</feature>
<dbReference type="InterPro" id="IPR035986">
    <property type="entry name" value="PKD_dom_sf"/>
</dbReference>
<keyword evidence="1 5" id="KW-0645">Protease</keyword>
<dbReference type="Pfam" id="PF18962">
    <property type="entry name" value="Por_Secre_tail"/>
    <property type="match status" value="1"/>
</dbReference>
<dbReference type="InterPro" id="IPR013783">
    <property type="entry name" value="Ig-like_fold"/>
</dbReference>